<reference evidence="8 9" key="1">
    <citation type="submission" date="2014-03" db="EMBL/GenBank/DDBJ databases">
        <title>Genomics of Bifidobacteria.</title>
        <authorList>
            <person name="Ventura M."/>
            <person name="Milani C."/>
            <person name="Lugli G.A."/>
        </authorList>
    </citation>
    <scope>NUCLEOTIDE SEQUENCE [LARGE SCALE GENOMIC DNA]</scope>
    <source>
        <strain evidence="8 9">LMG 11592</strain>
    </source>
</reference>
<gene>
    <name evidence="6" type="primary">rnpA</name>
    <name evidence="8" type="ORF">BMIN_3002</name>
</gene>
<dbReference type="Gene3D" id="3.30.230.10">
    <property type="match status" value="1"/>
</dbReference>
<proteinExistence type="inferred from homology"/>
<evidence type="ECO:0000256" key="6">
    <source>
        <dbReference type="HAMAP-Rule" id="MF_00227"/>
    </source>
</evidence>
<accession>A0A087BT57</accession>
<keyword evidence="4 6" id="KW-0378">Hydrolase</keyword>
<keyword evidence="5 6" id="KW-0694">RNA-binding</keyword>
<dbReference type="GO" id="GO:0004526">
    <property type="term" value="F:ribonuclease P activity"/>
    <property type="evidence" value="ECO:0007669"/>
    <property type="project" value="UniProtKB-UniRule"/>
</dbReference>
<evidence type="ECO:0000256" key="5">
    <source>
        <dbReference type="ARBA" id="ARBA00022884"/>
    </source>
</evidence>
<keyword evidence="9" id="KW-1185">Reference proteome</keyword>
<dbReference type="GO" id="GO:0030677">
    <property type="term" value="C:ribonuclease P complex"/>
    <property type="evidence" value="ECO:0007669"/>
    <property type="project" value="TreeGrafter"/>
</dbReference>
<dbReference type="InterPro" id="IPR014721">
    <property type="entry name" value="Ribsml_uS5_D2-typ_fold_subgr"/>
</dbReference>
<dbReference type="NCBIfam" id="TIGR00188">
    <property type="entry name" value="rnpA"/>
    <property type="match status" value="1"/>
</dbReference>
<comment type="function">
    <text evidence="6">RNaseP catalyzes the removal of the 5'-leader sequence from pre-tRNA to produce the mature 5'-terminus. It can also cleave other RNA substrates such as 4.5S RNA. The protein component plays an auxiliary but essential role in vivo by binding to the 5'-leader sequence and broadening the substrate specificity of the ribozyme.</text>
</comment>
<dbReference type="GO" id="GO:0001682">
    <property type="term" value="P:tRNA 5'-leader removal"/>
    <property type="evidence" value="ECO:0007669"/>
    <property type="project" value="UniProtKB-UniRule"/>
</dbReference>
<dbReference type="HAMAP" id="MF_00227">
    <property type="entry name" value="RNase_P"/>
    <property type="match status" value="1"/>
</dbReference>
<dbReference type="InterPro" id="IPR000100">
    <property type="entry name" value="RNase_P"/>
</dbReference>
<name>A0A087BT57_9BIFI</name>
<dbReference type="RefSeq" id="WP_081648085.1">
    <property type="nucleotide sequence ID" value="NZ_JGZD01000001.1"/>
</dbReference>
<evidence type="ECO:0000256" key="7">
    <source>
        <dbReference type="NCBIfam" id="TIGR00188"/>
    </source>
</evidence>
<dbReference type="Pfam" id="PF00825">
    <property type="entry name" value="Ribonuclease_P"/>
    <property type="match status" value="1"/>
</dbReference>
<evidence type="ECO:0000313" key="8">
    <source>
        <dbReference type="EMBL" id="KFI74207.1"/>
    </source>
</evidence>
<dbReference type="InterPro" id="IPR020568">
    <property type="entry name" value="Ribosomal_Su5_D2-typ_SF"/>
</dbReference>
<keyword evidence="1 6" id="KW-0819">tRNA processing</keyword>
<dbReference type="STRING" id="1693.BMIN_3002"/>
<comment type="subunit">
    <text evidence="6">Consists of a catalytic RNA component (M1 or rnpB) and a protein subunit.</text>
</comment>
<dbReference type="Proteomes" id="UP000029014">
    <property type="component" value="Unassembled WGS sequence"/>
</dbReference>
<protein>
    <recommendedName>
        <fullName evidence="6 7">Ribonuclease P protein component</fullName>
        <shortName evidence="6">RNase P protein</shortName>
        <shortName evidence="6">RNaseP protein</shortName>
        <ecNumber evidence="6 7">3.1.26.5</ecNumber>
    </recommendedName>
    <alternativeName>
        <fullName evidence="6">Protein C5</fullName>
    </alternativeName>
</protein>
<dbReference type="PANTHER" id="PTHR33992:SF1">
    <property type="entry name" value="RIBONUCLEASE P PROTEIN COMPONENT"/>
    <property type="match status" value="1"/>
</dbReference>
<keyword evidence="3 6" id="KW-0255">Endonuclease</keyword>
<organism evidence="8 9">
    <name type="scientific">Bifidobacterium minimum</name>
    <dbReference type="NCBI Taxonomy" id="1693"/>
    <lineage>
        <taxon>Bacteria</taxon>
        <taxon>Bacillati</taxon>
        <taxon>Actinomycetota</taxon>
        <taxon>Actinomycetes</taxon>
        <taxon>Bifidobacteriales</taxon>
        <taxon>Bifidobacteriaceae</taxon>
        <taxon>Bifidobacterium</taxon>
    </lineage>
</organism>
<evidence type="ECO:0000256" key="3">
    <source>
        <dbReference type="ARBA" id="ARBA00022759"/>
    </source>
</evidence>
<dbReference type="SUPFAM" id="SSF54211">
    <property type="entry name" value="Ribosomal protein S5 domain 2-like"/>
    <property type="match status" value="1"/>
</dbReference>
<dbReference type="PANTHER" id="PTHR33992">
    <property type="entry name" value="RIBONUCLEASE P PROTEIN COMPONENT"/>
    <property type="match status" value="1"/>
</dbReference>
<sequence>MERLQSHREFTMVMRSRRKVATQDIVAHFRVPPTEEDGVPSSFCRRLGLAVSKSVGNAVVRNSVKRRFRVLARRHEDMLPPRCDVVLRAKPSAATASFADLDVQVAHLFDSGWSAGSRMRALTHETRRHDGEQATS</sequence>
<dbReference type="GO" id="GO:0042781">
    <property type="term" value="F:3'-tRNA processing endoribonuclease activity"/>
    <property type="evidence" value="ECO:0007669"/>
    <property type="project" value="TreeGrafter"/>
</dbReference>
<comment type="caution">
    <text evidence="8">The sequence shown here is derived from an EMBL/GenBank/DDBJ whole genome shotgun (WGS) entry which is preliminary data.</text>
</comment>
<keyword evidence="2 6" id="KW-0540">Nuclease</keyword>
<evidence type="ECO:0000256" key="1">
    <source>
        <dbReference type="ARBA" id="ARBA00022694"/>
    </source>
</evidence>
<dbReference type="EMBL" id="JGZD01000001">
    <property type="protein sequence ID" value="KFI74207.1"/>
    <property type="molecule type" value="Genomic_DNA"/>
</dbReference>
<evidence type="ECO:0000313" key="9">
    <source>
        <dbReference type="Proteomes" id="UP000029014"/>
    </source>
</evidence>
<dbReference type="GO" id="GO:0000049">
    <property type="term" value="F:tRNA binding"/>
    <property type="evidence" value="ECO:0007669"/>
    <property type="project" value="UniProtKB-UniRule"/>
</dbReference>
<evidence type="ECO:0000256" key="4">
    <source>
        <dbReference type="ARBA" id="ARBA00022801"/>
    </source>
</evidence>
<evidence type="ECO:0000256" key="2">
    <source>
        <dbReference type="ARBA" id="ARBA00022722"/>
    </source>
</evidence>
<dbReference type="AlphaFoldDB" id="A0A087BT57"/>
<dbReference type="eggNOG" id="COG0594">
    <property type="taxonomic scope" value="Bacteria"/>
</dbReference>
<dbReference type="EC" id="3.1.26.5" evidence="6 7"/>
<comment type="catalytic activity">
    <reaction evidence="6">
        <text>Endonucleolytic cleavage of RNA, removing 5'-extranucleotides from tRNA precursor.</text>
        <dbReference type="EC" id="3.1.26.5"/>
    </reaction>
</comment>
<comment type="similarity">
    <text evidence="6">Belongs to the RnpA family.</text>
</comment>